<sequence>MQTAIVLATYNEAANLSALIPRLAEIVPDAWIVVVDDNSPDGTPELLKSLQQKYPKLAPVIRSGKLGYGSAVLDGFRRALELGADAIVTLDADFSHDPAEIPRLLAGLKDADVAIGSRYYGGVRVLNWHVSRLLLSLFANRYVRTILGMAVEDATSGYRAYRRPAVEAILASRVNSKGYSFLVEVLYRAYQRGMRITEVPIVYSERREGQSKMSKGVIGEAIIRPWLLRFGR</sequence>
<evidence type="ECO:0000259" key="4">
    <source>
        <dbReference type="Pfam" id="PF00535"/>
    </source>
</evidence>
<organism evidence="5 6">
    <name type="scientific">Sumerlaea chitinivorans</name>
    <dbReference type="NCBI Taxonomy" id="2250252"/>
    <lineage>
        <taxon>Bacteria</taxon>
        <taxon>Candidatus Sumerlaeota</taxon>
        <taxon>Candidatus Sumerlaeia</taxon>
        <taxon>Candidatus Sumerlaeales</taxon>
        <taxon>Candidatus Sumerlaeaceae</taxon>
        <taxon>Candidatus Sumerlaea</taxon>
    </lineage>
</organism>
<name>A0A2Z4Y8H9_SUMC1</name>
<dbReference type="PANTHER" id="PTHR43398:SF1">
    <property type="entry name" value="DOLICHOL-PHOSPHATE MANNOSYLTRANSFERASE SUBUNIT 1"/>
    <property type="match status" value="1"/>
</dbReference>
<accession>A0A2Z4Y8H9</accession>
<dbReference type="GO" id="GO:0009247">
    <property type="term" value="P:glycolipid biosynthetic process"/>
    <property type="evidence" value="ECO:0007669"/>
    <property type="project" value="TreeGrafter"/>
</dbReference>
<comment type="similarity">
    <text evidence="1">Belongs to the glycosyltransferase 2 family.</text>
</comment>
<proteinExistence type="inferred from homology"/>
<dbReference type="AlphaFoldDB" id="A0A2Z4Y8H9"/>
<dbReference type="PANTHER" id="PTHR43398">
    <property type="entry name" value="DOLICHOL-PHOSPHATE MANNOSYLTRANSFERASE SUBUNIT 1"/>
    <property type="match status" value="1"/>
</dbReference>
<evidence type="ECO:0000313" key="5">
    <source>
        <dbReference type="EMBL" id="AXA37547.1"/>
    </source>
</evidence>
<evidence type="ECO:0000256" key="1">
    <source>
        <dbReference type="ARBA" id="ARBA00006739"/>
    </source>
</evidence>
<gene>
    <name evidence="5" type="ORF">BRCON_2805</name>
</gene>
<reference evidence="5 6" key="1">
    <citation type="submission" date="2018-05" db="EMBL/GenBank/DDBJ databases">
        <title>A metagenomic window into the 2 km-deep terrestrial subsurface aquifer revealed taxonomically and functionally diverse microbial community comprising novel uncultured bacterial lineages.</title>
        <authorList>
            <person name="Kadnikov V.V."/>
            <person name="Mardanov A.V."/>
            <person name="Beletsky A.V."/>
            <person name="Banks D."/>
            <person name="Pimenov N.V."/>
            <person name="Frank Y.A."/>
            <person name="Karnachuk O.V."/>
            <person name="Ravin N.V."/>
        </authorList>
    </citation>
    <scope>NUCLEOTIDE SEQUENCE [LARGE SCALE GENOMIC DNA]</scope>
    <source>
        <strain evidence="5">BY</strain>
    </source>
</reference>
<dbReference type="SUPFAM" id="SSF53448">
    <property type="entry name" value="Nucleotide-diphospho-sugar transferases"/>
    <property type="match status" value="1"/>
</dbReference>
<dbReference type="Gene3D" id="3.90.550.10">
    <property type="entry name" value="Spore Coat Polysaccharide Biosynthesis Protein SpsA, Chain A"/>
    <property type="match status" value="1"/>
</dbReference>
<keyword evidence="3 5" id="KW-0808">Transferase</keyword>
<dbReference type="InterPro" id="IPR029044">
    <property type="entry name" value="Nucleotide-diphossugar_trans"/>
</dbReference>
<keyword evidence="2 5" id="KW-0328">Glycosyltransferase</keyword>
<dbReference type="FunFam" id="3.90.550.10:FF:000122">
    <property type="entry name" value="Dolichol-phosphate mannosyltransferase subunit 1"/>
    <property type="match status" value="1"/>
</dbReference>
<evidence type="ECO:0000256" key="2">
    <source>
        <dbReference type="ARBA" id="ARBA00022676"/>
    </source>
</evidence>
<protein>
    <submittedName>
        <fullName evidence="5">Dolichol-phosphate mannosyltransferase</fullName>
    </submittedName>
</protein>
<evidence type="ECO:0000313" key="6">
    <source>
        <dbReference type="Proteomes" id="UP000262583"/>
    </source>
</evidence>
<dbReference type="GO" id="GO:0016020">
    <property type="term" value="C:membrane"/>
    <property type="evidence" value="ECO:0007669"/>
    <property type="project" value="GOC"/>
</dbReference>
<feature type="domain" description="Glycosyltransferase 2-like" evidence="4">
    <location>
        <begin position="5"/>
        <end position="169"/>
    </location>
</feature>
<dbReference type="Proteomes" id="UP000262583">
    <property type="component" value="Chromosome"/>
</dbReference>
<evidence type="ECO:0000256" key="3">
    <source>
        <dbReference type="ARBA" id="ARBA00022679"/>
    </source>
</evidence>
<dbReference type="InterPro" id="IPR001173">
    <property type="entry name" value="Glyco_trans_2-like"/>
</dbReference>
<dbReference type="Pfam" id="PF00535">
    <property type="entry name" value="Glycos_transf_2"/>
    <property type="match status" value="1"/>
</dbReference>
<dbReference type="InterPro" id="IPR039528">
    <property type="entry name" value="DPM1-like"/>
</dbReference>
<dbReference type="GO" id="GO:0004582">
    <property type="term" value="F:dolichyl-phosphate beta-D-mannosyltransferase activity"/>
    <property type="evidence" value="ECO:0007669"/>
    <property type="project" value="InterPro"/>
</dbReference>
<dbReference type="EMBL" id="CP030759">
    <property type="protein sequence ID" value="AXA37547.1"/>
    <property type="molecule type" value="Genomic_DNA"/>
</dbReference>
<dbReference type="KEGG" id="schv:BRCON_2805"/>
<dbReference type="CDD" id="cd06442">
    <property type="entry name" value="DPM1_like"/>
    <property type="match status" value="1"/>
</dbReference>